<dbReference type="RefSeq" id="WP_046085600.1">
    <property type="nucleotide sequence ID" value="NZ_LAKD02000013.1"/>
</dbReference>
<evidence type="ECO:0000313" key="1">
    <source>
        <dbReference type="EMBL" id="OPF82339.1"/>
    </source>
</evidence>
<dbReference type="EMBL" id="LAKD02000013">
    <property type="protein sequence ID" value="OPF82339.1"/>
    <property type="molecule type" value="Genomic_DNA"/>
</dbReference>
<evidence type="ECO:0000313" key="2">
    <source>
        <dbReference type="Proteomes" id="UP000033615"/>
    </source>
</evidence>
<organism evidence="1 2">
    <name type="scientific">Streptomyces antioxidans</name>
    <dbReference type="NCBI Taxonomy" id="1507734"/>
    <lineage>
        <taxon>Bacteria</taxon>
        <taxon>Bacillati</taxon>
        <taxon>Actinomycetota</taxon>
        <taxon>Actinomycetes</taxon>
        <taxon>Kitasatosporales</taxon>
        <taxon>Streptomycetaceae</taxon>
        <taxon>Streptomyces</taxon>
    </lineage>
</organism>
<dbReference type="Proteomes" id="UP000033615">
    <property type="component" value="Unassembled WGS sequence"/>
</dbReference>
<keyword evidence="2" id="KW-1185">Reference proteome</keyword>
<reference evidence="1" key="1">
    <citation type="submission" date="2016-12" db="EMBL/GenBank/DDBJ databases">
        <title>Genome sequence of Streptomyces antioxidans MUSC 164.</title>
        <authorList>
            <person name="Lee L.-H."/>
            <person name="Ser H.-L."/>
        </authorList>
    </citation>
    <scope>NUCLEOTIDE SEQUENCE [LARGE SCALE GENOMIC DNA]</scope>
    <source>
        <strain evidence="1">MUSC 164</strain>
    </source>
</reference>
<accession>A0A1V4D9E7</accession>
<gene>
    <name evidence="1" type="ORF">VT50_0207170</name>
</gene>
<proteinExistence type="predicted"/>
<protein>
    <recommendedName>
        <fullName evidence="3">N-acetyltransferase domain-containing protein</fullName>
    </recommendedName>
</protein>
<dbReference type="AlphaFoldDB" id="A0A1V4D9E7"/>
<dbReference type="OrthoDB" id="3280248at2"/>
<comment type="caution">
    <text evidence="1">The sequence shown here is derived from an EMBL/GenBank/DDBJ whole genome shotgun (WGS) entry which is preliminary data.</text>
</comment>
<evidence type="ECO:0008006" key="3">
    <source>
        <dbReference type="Google" id="ProtNLM"/>
    </source>
</evidence>
<sequence length="93" mass="10184">MLIALSTGDASRHRRWNLIEVASPGDQGDTLRPRIILIWVADIYRHRGVGAALVQAIVDDFGGHVADVSWSAPISSPGRRLARRLSSKGIWIS</sequence>
<name>A0A1V4D9E7_9ACTN</name>